<dbReference type="AlphaFoldDB" id="A0A6M3LHI4"/>
<sequence length="127" mass="15117">MENNNSIMERRMEALGINRKPKTEQLLNTLEERAIEISYLRQLENAARRRMSILYKIHQATYDHVLELEKQRHKLERLFIPITHVGFRHREVPQYVSSRSKDEILKTWQGLPQAEIDKLIAQLEGLN</sequence>
<accession>A0A6M3LHI4</accession>
<organism evidence="1">
    <name type="scientific">viral metagenome</name>
    <dbReference type="NCBI Taxonomy" id="1070528"/>
    <lineage>
        <taxon>unclassified sequences</taxon>
        <taxon>metagenomes</taxon>
        <taxon>organismal metagenomes</taxon>
    </lineage>
</organism>
<name>A0A6M3LHI4_9ZZZZ</name>
<proteinExistence type="predicted"/>
<reference evidence="1" key="1">
    <citation type="submission" date="2020-03" db="EMBL/GenBank/DDBJ databases">
        <title>The deep terrestrial virosphere.</title>
        <authorList>
            <person name="Holmfeldt K."/>
            <person name="Nilsson E."/>
            <person name="Simone D."/>
            <person name="Lopez-Fernandez M."/>
            <person name="Wu X."/>
            <person name="de Brujin I."/>
            <person name="Lundin D."/>
            <person name="Andersson A."/>
            <person name="Bertilsson S."/>
            <person name="Dopson M."/>
        </authorList>
    </citation>
    <scope>NUCLEOTIDE SEQUENCE</scope>
    <source>
        <strain evidence="1">MM415B04643</strain>
    </source>
</reference>
<dbReference type="EMBL" id="MT143071">
    <property type="protein sequence ID" value="QJA92488.1"/>
    <property type="molecule type" value="Genomic_DNA"/>
</dbReference>
<gene>
    <name evidence="1" type="ORF">MM415B04643_0005</name>
</gene>
<evidence type="ECO:0000313" key="1">
    <source>
        <dbReference type="EMBL" id="QJA92488.1"/>
    </source>
</evidence>
<protein>
    <submittedName>
        <fullName evidence="1">Uncharacterized protein</fullName>
    </submittedName>
</protein>